<keyword evidence="4" id="KW-1185">Reference proteome</keyword>
<dbReference type="AlphaFoldDB" id="A0A2I2EYQ5"/>
<evidence type="ECO:0000313" key="4">
    <source>
        <dbReference type="Proteomes" id="UP000234585"/>
    </source>
</evidence>
<name>A0A2I2EYQ5_ASPCN</name>
<evidence type="ECO:0000256" key="1">
    <source>
        <dbReference type="SAM" id="MobiDB-lite"/>
    </source>
</evidence>
<protein>
    <recommendedName>
        <fullName evidence="5">Secreted protein</fullName>
    </recommendedName>
</protein>
<dbReference type="Proteomes" id="UP000234585">
    <property type="component" value="Unassembled WGS sequence"/>
</dbReference>
<sequence length="109" mass="12384">MGSLLVLMMVHRMCTRLFCSLTRIFTPSTEAPGFLYRQFQSPNNGRLRVNVIDTRDEGAWGQGPFHQSINQSSDSFTHCMHVMGWQSARRTRPVRRAEPVMGSASVPEK</sequence>
<feature type="chain" id="PRO_5014144776" description="Secreted protein" evidence="2">
    <location>
        <begin position="16"/>
        <end position="109"/>
    </location>
</feature>
<keyword evidence="2" id="KW-0732">Signal</keyword>
<evidence type="ECO:0000313" key="3">
    <source>
        <dbReference type="EMBL" id="PLB33508.1"/>
    </source>
</evidence>
<evidence type="ECO:0008006" key="5">
    <source>
        <dbReference type="Google" id="ProtNLM"/>
    </source>
</evidence>
<feature type="region of interest" description="Disordered" evidence="1">
    <location>
        <begin position="90"/>
        <end position="109"/>
    </location>
</feature>
<organism evidence="3 4">
    <name type="scientific">Aspergillus candidus</name>
    <dbReference type="NCBI Taxonomy" id="41067"/>
    <lineage>
        <taxon>Eukaryota</taxon>
        <taxon>Fungi</taxon>
        <taxon>Dikarya</taxon>
        <taxon>Ascomycota</taxon>
        <taxon>Pezizomycotina</taxon>
        <taxon>Eurotiomycetes</taxon>
        <taxon>Eurotiomycetidae</taxon>
        <taxon>Eurotiales</taxon>
        <taxon>Aspergillaceae</taxon>
        <taxon>Aspergillus</taxon>
        <taxon>Aspergillus subgen. Circumdati</taxon>
    </lineage>
</organism>
<dbReference type="OrthoDB" id="10402187at2759"/>
<reference evidence="3 4" key="1">
    <citation type="submission" date="2017-12" db="EMBL/GenBank/DDBJ databases">
        <authorList>
            <consortium name="DOE Joint Genome Institute"/>
            <person name="Haridas S."/>
            <person name="Kjaerbolling I."/>
            <person name="Vesth T.C."/>
            <person name="Frisvad J.C."/>
            <person name="Nybo J.L."/>
            <person name="Theobald S."/>
            <person name="Kuo A."/>
            <person name="Bowyer P."/>
            <person name="Matsuda Y."/>
            <person name="Mondo S."/>
            <person name="Lyhne E.K."/>
            <person name="Kogle M.E."/>
            <person name="Clum A."/>
            <person name="Lipzen A."/>
            <person name="Salamov A."/>
            <person name="Ngan C.Y."/>
            <person name="Daum C."/>
            <person name="Chiniquy J."/>
            <person name="Barry K."/>
            <person name="LaButti K."/>
            <person name="Simmons B.A."/>
            <person name="Magnuson J.K."/>
            <person name="Mortensen U.H."/>
            <person name="Larsen T.O."/>
            <person name="Grigoriev I.V."/>
            <person name="Baker S.E."/>
            <person name="Andersen M.R."/>
            <person name="Nordberg H.P."/>
            <person name="Cantor M.N."/>
            <person name="Hua S.X."/>
        </authorList>
    </citation>
    <scope>NUCLEOTIDE SEQUENCE [LARGE SCALE GENOMIC DNA]</scope>
    <source>
        <strain evidence="3 4">CBS 102.13</strain>
    </source>
</reference>
<dbReference type="EMBL" id="KZ559205">
    <property type="protein sequence ID" value="PLB33508.1"/>
    <property type="molecule type" value="Genomic_DNA"/>
</dbReference>
<dbReference type="GeneID" id="36522749"/>
<proteinExistence type="predicted"/>
<evidence type="ECO:0000256" key="2">
    <source>
        <dbReference type="SAM" id="SignalP"/>
    </source>
</evidence>
<feature type="signal peptide" evidence="2">
    <location>
        <begin position="1"/>
        <end position="15"/>
    </location>
</feature>
<accession>A0A2I2EYQ5</accession>
<dbReference type="RefSeq" id="XP_024667520.1">
    <property type="nucleotide sequence ID" value="XM_024815589.1"/>
</dbReference>
<gene>
    <name evidence="3" type="ORF">BDW47DRAFT_121175</name>
</gene>